<evidence type="ECO:0000256" key="3">
    <source>
        <dbReference type="ARBA" id="ARBA00022448"/>
    </source>
</evidence>
<name>A0ABN1LG60_9ALTE</name>
<reference evidence="12 13" key="1">
    <citation type="journal article" date="2019" name="Int. J. Syst. Evol. Microbiol.">
        <title>The Global Catalogue of Microorganisms (GCM) 10K type strain sequencing project: providing services to taxonomists for standard genome sequencing and annotation.</title>
        <authorList>
            <consortium name="The Broad Institute Genomics Platform"/>
            <consortium name="The Broad Institute Genome Sequencing Center for Infectious Disease"/>
            <person name="Wu L."/>
            <person name="Ma J."/>
        </authorList>
    </citation>
    <scope>NUCLEOTIDE SEQUENCE [LARGE SCALE GENOMIC DNA]</scope>
    <source>
        <strain evidence="12 13">JCM 15896</strain>
    </source>
</reference>
<evidence type="ECO:0000256" key="1">
    <source>
        <dbReference type="ARBA" id="ARBA00004533"/>
    </source>
</evidence>
<dbReference type="Proteomes" id="UP001500359">
    <property type="component" value="Unassembled WGS sequence"/>
</dbReference>
<dbReference type="Gene3D" id="2.30.42.10">
    <property type="match status" value="1"/>
</dbReference>
<keyword evidence="8 10" id="KW-1133">Transmembrane helix</keyword>
<protein>
    <submittedName>
        <fullName evidence="12">Type II secretion system protein GspC</fullName>
    </submittedName>
</protein>
<keyword evidence="6 10" id="KW-0812">Transmembrane</keyword>
<feature type="domain" description="Type II secretion system protein GspC N-terminal" evidence="11">
    <location>
        <begin position="28"/>
        <end position="171"/>
    </location>
</feature>
<evidence type="ECO:0000313" key="13">
    <source>
        <dbReference type="Proteomes" id="UP001500359"/>
    </source>
</evidence>
<comment type="subcellular location">
    <subcellularLocation>
        <location evidence="1">Cell inner membrane</location>
    </subcellularLocation>
</comment>
<comment type="caution">
    <text evidence="12">The sequence shown here is derived from an EMBL/GenBank/DDBJ whole genome shotgun (WGS) entry which is preliminary data.</text>
</comment>
<organism evidence="12 13">
    <name type="scientific">Aliiglaciecola litoralis</name>
    <dbReference type="NCBI Taxonomy" id="582857"/>
    <lineage>
        <taxon>Bacteria</taxon>
        <taxon>Pseudomonadati</taxon>
        <taxon>Pseudomonadota</taxon>
        <taxon>Gammaproteobacteria</taxon>
        <taxon>Alteromonadales</taxon>
        <taxon>Alteromonadaceae</taxon>
        <taxon>Aliiglaciecola</taxon>
    </lineage>
</organism>
<evidence type="ECO:0000259" key="11">
    <source>
        <dbReference type="Pfam" id="PF11356"/>
    </source>
</evidence>
<proteinExistence type="inferred from homology"/>
<keyword evidence="4" id="KW-1003">Cell membrane</keyword>
<dbReference type="InterPro" id="IPR036034">
    <property type="entry name" value="PDZ_sf"/>
</dbReference>
<dbReference type="InterPro" id="IPR001639">
    <property type="entry name" value="T2SS_protein-GspC"/>
</dbReference>
<evidence type="ECO:0000256" key="7">
    <source>
        <dbReference type="ARBA" id="ARBA00022927"/>
    </source>
</evidence>
<dbReference type="InterPro" id="IPR024961">
    <property type="entry name" value="T2SS_GspC_N"/>
</dbReference>
<keyword evidence="3" id="KW-0813">Transport</keyword>
<comment type="similarity">
    <text evidence="2">Belongs to the GSP C family.</text>
</comment>
<keyword evidence="13" id="KW-1185">Reference proteome</keyword>
<evidence type="ECO:0000256" key="10">
    <source>
        <dbReference type="SAM" id="Phobius"/>
    </source>
</evidence>
<gene>
    <name evidence="12" type="primary">gspC</name>
    <name evidence="12" type="ORF">GCM10009114_12370</name>
</gene>
<evidence type="ECO:0000256" key="9">
    <source>
        <dbReference type="ARBA" id="ARBA00023136"/>
    </source>
</evidence>
<evidence type="ECO:0000313" key="12">
    <source>
        <dbReference type="EMBL" id="GAA0854910.1"/>
    </source>
</evidence>
<feature type="transmembrane region" description="Helical" evidence="10">
    <location>
        <begin position="20"/>
        <end position="39"/>
    </location>
</feature>
<evidence type="ECO:0000256" key="4">
    <source>
        <dbReference type="ARBA" id="ARBA00022475"/>
    </source>
</evidence>
<keyword evidence="7" id="KW-0653">Protein transport</keyword>
<dbReference type="EMBL" id="BAAAFD010000002">
    <property type="protein sequence ID" value="GAA0854910.1"/>
    <property type="molecule type" value="Genomic_DNA"/>
</dbReference>
<dbReference type="SUPFAM" id="SSF50156">
    <property type="entry name" value="PDZ domain-like"/>
    <property type="match status" value="1"/>
</dbReference>
<evidence type="ECO:0000256" key="5">
    <source>
        <dbReference type="ARBA" id="ARBA00022519"/>
    </source>
</evidence>
<sequence length="315" mass="34530">MTLGSTNLSQIWLHISKYQSQLNLLIVVLLALYLLAFLADMTWRLIPSPQPNQSVSNQVSSSTTSKSSNAGRINLAQLKSLNLFGDLTAVEEQQPTRQEVTDAPETRLNLTLTGVVATNVPSIAAAIIENRGMQNTYGIDDEIDGTNATLDEVFSDRVIIKNGPRRETLMLDGLEYSKEIQLYEPPAQTVSSGRVIESEQQILLPQDVADSTRELQRSPAGFADFITITPHTEDGQLAGYRIAPGKKPNLFKGAGFVAGDIVIEINGLDLTDPQQSLEAMSALREADSLQLTINRGEELLTLYLDFPEGEDEQDI</sequence>
<evidence type="ECO:0000256" key="6">
    <source>
        <dbReference type="ARBA" id="ARBA00022692"/>
    </source>
</evidence>
<keyword evidence="5" id="KW-0997">Cell inner membrane</keyword>
<dbReference type="NCBIfam" id="TIGR01713">
    <property type="entry name" value="typeII_sec_gspC"/>
    <property type="match status" value="1"/>
</dbReference>
<evidence type="ECO:0000256" key="8">
    <source>
        <dbReference type="ARBA" id="ARBA00022989"/>
    </source>
</evidence>
<dbReference type="Gene3D" id="2.30.30.830">
    <property type="match status" value="1"/>
</dbReference>
<dbReference type="RefSeq" id="WP_343857641.1">
    <property type="nucleotide sequence ID" value="NZ_BAAAFD010000002.1"/>
</dbReference>
<evidence type="ECO:0000256" key="2">
    <source>
        <dbReference type="ARBA" id="ARBA00007986"/>
    </source>
</evidence>
<dbReference type="Pfam" id="PF11356">
    <property type="entry name" value="T2SSC"/>
    <property type="match status" value="1"/>
</dbReference>
<accession>A0ABN1LG60</accession>
<keyword evidence="9 10" id="KW-0472">Membrane</keyword>